<dbReference type="Pfam" id="PF00309">
    <property type="entry name" value="Sigma54_AID"/>
    <property type="match status" value="1"/>
</dbReference>
<dbReference type="NCBIfam" id="TIGR02395">
    <property type="entry name" value="rpoN_sigma"/>
    <property type="match status" value="1"/>
</dbReference>
<proteinExistence type="inferred from homology"/>
<evidence type="ECO:0000259" key="10">
    <source>
        <dbReference type="Pfam" id="PF04963"/>
    </source>
</evidence>
<feature type="domain" description="RNA polymerase sigma factor 54 core-binding" evidence="10">
    <location>
        <begin position="86"/>
        <end position="267"/>
    </location>
</feature>
<dbReference type="Pfam" id="PF04963">
    <property type="entry name" value="Sigma54_CBD"/>
    <property type="match status" value="1"/>
</dbReference>
<reference evidence="11 12" key="1">
    <citation type="submission" date="2019-04" db="EMBL/GenBank/DDBJ databases">
        <title>Cohnella sp. nov., isolated from soil.</title>
        <authorList>
            <person name="Kim W."/>
        </authorList>
    </citation>
    <scope>NUCLEOTIDE SEQUENCE [LARGE SCALE GENOMIC DNA]</scope>
    <source>
        <strain evidence="11 12">CAU 1483</strain>
    </source>
</reference>
<keyword evidence="3" id="KW-0808">Transferase</keyword>
<evidence type="ECO:0000256" key="8">
    <source>
        <dbReference type="ARBA" id="ARBA00023163"/>
    </source>
</evidence>
<dbReference type="PROSITE" id="PS50044">
    <property type="entry name" value="SIGMA54_3"/>
    <property type="match status" value="1"/>
</dbReference>
<dbReference type="InterPro" id="IPR000394">
    <property type="entry name" value="RNA_pol_sigma_54"/>
</dbReference>
<comment type="similarity">
    <text evidence="1">Belongs to the sigma-54 factor family.</text>
</comment>
<organism evidence="11 12">
    <name type="scientific">Cohnella pontilimi</name>
    <dbReference type="NCBI Taxonomy" id="2564100"/>
    <lineage>
        <taxon>Bacteria</taxon>
        <taxon>Bacillati</taxon>
        <taxon>Bacillota</taxon>
        <taxon>Bacilli</taxon>
        <taxon>Bacillales</taxon>
        <taxon>Paenibacillaceae</taxon>
        <taxon>Cohnella</taxon>
    </lineage>
</organism>
<gene>
    <name evidence="11" type="primary">rpoN</name>
    <name evidence="11" type="ORF">E5161_14250</name>
</gene>
<dbReference type="GO" id="GO:0003677">
    <property type="term" value="F:DNA binding"/>
    <property type="evidence" value="ECO:0007669"/>
    <property type="project" value="UniProtKB-KW"/>
</dbReference>
<feature type="domain" description="RNA polymerase sigma factor 54 DNA-binding" evidence="9">
    <location>
        <begin position="281"/>
        <end position="438"/>
    </location>
</feature>
<dbReference type="InterPro" id="IPR038709">
    <property type="entry name" value="RpoN_core-bd_sf"/>
</dbReference>
<dbReference type="OrthoDB" id="9814402at2"/>
<protein>
    <submittedName>
        <fullName evidence="11">RNA polymerase factor sigma-54</fullName>
    </submittedName>
</protein>
<dbReference type="PROSITE" id="PS00717">
    <property type="entry name" value="SIGMA54_1"/>
    <property type="match status" value="1"/>
</dbReference>
<keyword evidence="8" id="KW-0804">Transcription</keyword>
<evidence type="ECO:0000313" key="12">
    <source>
        <dbReference type="Proteomes" id="UP000309673"/>
    </source>
</evidence>
<dbReference type="Proteomes" id="UP000309673">
    <property type="component" value="Unassembled WGS sequence"/>
</dbReference>
<dbReference type="Gene3D" id="1.10.10.1330">
    <property type="entry name" value="RNA polymerase sigma-54 factor, core-binding domain"/>
    <property type="match status" value="1"/>
</dbReference>
<evidence type="ECO:0000259" key="9">
    <source>
        <dbReference type="Pfam" id="PF04552"/>
    </source>
</evidence>
<dbReference type="EMBL" id="SUPK01000006">
    <property type="protein sequence ID" value="TJY41555.1"/>
    <property type="molecule type" value="Genomic_DNA"/>
</dbReference>
<evidence type="ECO:0000256" key="2">
    <source>
        <dbReference type="ARBA" id="ARBA00022478"/>
    </source>
</evidence>
<dbReference type="AlphaFoldDB" id="A0A4U0FA05"/>
<evidence type="ECO:0000256" key="5">
    <source>
        <dbReference type="ARBA" id="ARBA00023015"/>
    </source>
</evidence>
<dbReference type="GO" id="GO:0006352">
    <property type="term" value="P:DNA-templated transcription initiation"/>
    <property type="evidence" value="ECO:0007669"/>
    <property type="project" value="InterPro"/>
</dbReference>
<evidence type="ECO:0000256" key="3">
    <source>
        <dbReference type="ARBA" id="ARBA00022679"/>
    </source>
</evidence>
<evidence type="ECO:0000256" key="7">
    <source>
        <dbReference type="ARBA" id="ARBA00023125"/>
    </source>
</evidence>
<evidence type="ECO:0000256" key="1">
    <source>
        <dbReference type="ARBA" id="ARBA00008798"/>
    </source>
</evidence>
<comment type="caution">
    <text evidence="11">The sequence shown here is derived from an EMBL/GenBank/DDBJ whole genome shotgun (WGS) entry which is preliminary data.</text>
</comment>
<evidence type="ECO:0000256" key="4">
    <source>
        <dbReference type="ARBA" id="ARBA00022695"/>
    </source>
</evidence>
<evidence type="ECO:0000313" key="11">
    <source>
        <dbReference type="EMBL" id="TJY41555.1"/>
    </source>
</evidence>
<accession>A0A4U0FA05</accession>
<keyword evidence="5" id="KW-0805">Transcription regulation</keyword>
<keyword evidence="6" id="KW-0731">Sigma factor</keyword>
<keyword evidence="4" id="KW-0548">Nucleotidyltransferase</keyword>
<dbReference type="Pfam" id="PF04552">
    <property type="entry name" value="Sigma54_DBD"/>
    <property type="match status" value="1"/>
</dbReference>
<dbReference type="PANTHER" id="PTHR32248:SF4">
    <property type="entry name" value="RNA POLYMERASE SIGMA-54 FACTOR"/>
    <property type="match status" value="1"/>
</dbReference>
<keyword evidence="7" id="KW-0238">DNA-binding</keyword>
<dbReference type="PRINTS" id="PR00045">
    <property type="entry name" value="SIGMA54FCT"/>
</dbReference>
<dbReference type="PROSITE" id="PS00718">
    <property type="entry name" value="SIGMA54_2"/>
    <property type="match status" value="1"/>
</dbReference>
<dbReference type="InterPro" id="IPR007634">
    <property type="entry name" value="RNA_pol_sigma_54_DNA-bd"/>
</dbReference>
<sequence>MRPSLSISQQLKLNVKLMLKPELQQSLHMLQLSGYELIRFLNEQADRNPVLDLELPQLSGGRERRKGFSLQASRGNSDPFWSARAFEDTLEQDLLSQLRIAGMPEGLYRIAAFLAGNLDESGYLAVSSAEAALLLGEPEEKVLEALRCIQSMEPAGIGARNLQECLQLQIERDPSAEARAYEAVQHCLSLIARGKWEQIARQIGVSAEEAKRISAYIRGLNPRPCAALGGEVPGYVVPDAYLTLEDGKPVVRLNPSSVPKISINPLYSGMVFSGASADTVTYLKDQVKSAMSLVHALRQRQVTLFRVIAAIFEVQDSYLTHGEKALKPLTLIAVADKLQIHESTVSRAVQHKFVRTPYGLRELKFFFSSGLSTDSGEYASATQIKIRIKELIAQENKNRPLSDQNIAGLLSREGFCISRRTVAKYREELNFLSSALRKSIL</sequence>
<evidence type="ECO:0000256" key="6">
    <source>
        <dbReference type="ARBA" id="ARBA00023082"/>
    </source>
</evidence>
<dbReference type="GO" id="GO:0000428">
    <property type="term" value="C:DNA-directed RNA polymerase complex"/>
    <property type="evidence" value="ECO:0007669"/>
    <property type="project" value="UniProtKB-KW"/>
</dbReference>
<dbReference type="InterPro" id="IPR007046">
    <property type="entry name" value="RNA_pol_sigma_54_core-bd"/>
</dbReference>
<dbReference type="GO" id="GO:0001216">
    <property type="term" value="F:DNA-binding transcription activator activity"/>
    <property type="evidence" value="ECO:0007669"/>
    <property type="project" value="InterPro"/>
</dbReference>
<keyword evidence="2" id="KW-0240">DNA-directed RNA polymerase</keyword>
<dbReference type="PIRSF" id="PIRSF000774">
    <property type="entry name" value="RpoN"/>
    <property type="match status" value="1"/>
</dbReference>
<dbReference type="GO" id="GO:0016987">
    <property type="term" value="F:sigma factor activity"/>
    <property type="evidence" value="ECO:0007669"/>
    <property type="project" value="UniProtKB-KW"/>
</dbReference>
<dbReference type="Gene3D" id="1.10.10.60">
    <property type="entry name" value="Homeodomain-like"/>
    <property type="match status" value="1"/>
</dbReference>
<dbReference type="GO" id="GO:0016779">
    <property type="term" value="F:nucleotidyltransferase activity"/>
    <property type="evidence" value="ECO:0007669"/>
    <property type="project" value="UniProtKB-KW"/>
</dbReference>
<keyword evidence="12" id="KW-1185">Reference proteome</keyword>
<name>A0A4U0FA05_9BACL</name>
<dbReference type="PANTHER" id="PTHR32248">
    <property type="entry name" value="RNA POLYMERASE SIGMA-54 FACTOR"/>
    <property type="match status" value="1"/>
</dbReference>
<dbReference type="RefSeq" id="WP_136778475.1">
    <property type="nucleotide sequence ID" value="NZ_SUPK01000006.1"/>
</dbReference>